<evidence type="ECO:0000313" key="2">
    <source>
        <dbReference type="Proteomes" id="UP000664052"/>
    </source>
</evidence>
<dbReference type="PROSITE" id="PS51257">
    <property type="entry name" value="PROKAR_LIPOPROTEIN"/>
    <property type="match status" value="1"/>
</dbReference>
<dbReference type="Proteomes" id="UP000664052">
    <property type="component" value="Unassembled WGS sequence"/>
</dbReference>
<name>A0ABS3DN54_9BACT</name>
<comment type="caution">
    <text evidence="1">The sequence shown here is derived from an EMBL/GenBank/DDBJ whole genome shotgun (WGS) entry which is preliminary data.</text>
</comment>
<protein>
    <recommendedName>
        <fullName evidence="3">Lipoprotein</fullName>
    </recommendedName>
</protein>
<evidence type="ECO:0000313" key="1">
    <source>
        <dbReference type="EMBL" id="MBN8232769.1"/>
    </source>
</evidence>
<evidence type="ECO:0008006" key="3">
    <source>
        <dbReference type="Google" id="ProtNLM"/>
    </source>
</evidence>
<keyword evidence="2" id="KW-1185">Reference proteome</keyword>
<reference evidence="1 2" key="1">
    <citation type="submission" date="2021-02" db="EMBL/GenBank/DDBJ databases">
        <title>De Novo genome assembly of isolated myxobacteria.</title>
        <authorList>
            <person name="Stevens D.C."/>
        </authorList>
    </citation>
    <scope>NUCLEOTIDE SEQUENCE [LARGE SCALE GENOMIC DNA]</scope>
    <source>
        <strain evidence="1 2">ATCC 29039</strain>
    </source>
</reference>
<dbReference type="RefSeq" id="WP_207057299.1">
    <property type="nucleotide sequence ID" value="NZ_JAFIMU010000013.1"/>
</dbReference>
<accession>A0ABS3DN54</accession>
<sequence>MLRLCGLLVLGLMLACSELPPPPAPRAWPRSQNSDLGTVTSVERVHITRGFGVFRGATQEPTTVHEGLLIRLRGLSPLEFMPTALMPPALMLGESQALLLSIPYQDFEGGDFVLLTEAPPPGTEVGLWLTSERSLAPAGHRGVNIRTPPAEAPVASYLSLEVLREQHAGRMRMDGVSAPELCASIQIACGFAETTHGRIDCGLCPRGQTCTADNTCCTPGTCASLGRSCGTVVPDGCGHSLDCGACPVP</sequence>
<organism evidence="1 2">
    <name type="scientific">Corallococcus macrosporus</name>
    <dbReference type="NCBI Taxonomy" id="35"/>
    <lineage>
        <taxon>Bacteria</taxon>
        <taxon>Pseudomonadati</taxon>
        <taxon>Myxococcota</taxon>
        <taxon>Myxococcia</taxon>
        <taxon>Myxococcales</taxon>
        <taxon>Cystobacterineae</taxon>
        <taxon>Myxococcaceae</taxon>
        <taxon>Corallococcus</taxon>
    </lineage>
</organism>
<gene>
    <name evidence="1" type="ORF">JYK02_35150</name>
</gene>
<dbReference type="EMBL" id="JAFIMU010000013">
    <property type="protein sequence ID" value="MBN8232769.1"/>
    <property type="molecule type" value="Genomic_DNA"/>
</dbReference>
<proteinExistence type="predicted"/>